<dbReference type="Proteomes" id="UP000322726">
    <property type="component" value="Chromosome"/>
</dbReference>
<dbReference type="RefSeq" id="WP_130232765.1">
    <property type="nucleotide sequence ID" value="NZ_BMEF01000002.1"/>
</dbReference>
<dbReference type="InterPro" id="IPR035093">
    <property type="entry name" value="RelE/ParE_toxin_dom_sf"/>
</dbReference>
<dbReference type="Pfam" id="PF05016">
    <property type="entry name" value="ParE_toxin"/>
    <property type="match status" value="1"/>
</dbReference>
<accession>A0A5C2H6I7</accession>
<proteinExistence type="predicted"/>
<reference evidence="1 2" key="1">
    <citation type="submission" date="2019-09" db="EMBL/GenBank/DDBJ databases">
        <title>Complete genome sequencing of four Arcobacter species reveals a diverse suite of mobile elements.</title>
        <authorList>
            <person name="Miller W.G."/>
            <person name="Yee E."/>
            <person name="Bono J.L."/>
        </authorList>
    </citation>
    <scope>NUCLEOTIDE SEQUENCE [LARGE SCALE GENOMIC DNA]</scope>
    <source>
        <strain evidence="1 2">LMG 26638</strain>
    </source>
</reference>
<dbReference type="EMBL" id="CP035928">
    <property type="protein sequence ID" value="QEP33808.1"/>
    <property type="molecule type" value="Genomic_DNA"/>
</dbReference>
<protein>
    <submittedName>
        <fullName evidence="1">Toxin-antitoxin system, toxin component, RelE/ParE family</fullName>
    </submittedName>
</protein>
<evidence type="ECO:0000313" key="2">
    <source>
        <dbReference type="Proteomes" id="UP000322726"/>
    </source>
</evidence>
<reference evidence="1 2" key="3">
    <citation type="submission" date="2019-09" db="EMBL/GenBank/DDBJ databases">
        <title>Taxonomic note: a critical rebuttal of the proposed division of the genus Arcobacter into six genera, emended descriptions of Arcobacter anaerophilus and the genus Arcobacter, and an assessment of genus-level boundaries for Epsilonproteobacteria using in silico genomic comparator tools.</title>
        <authorList>
            <person name="On S.L.W."/>
            <person name="Miller W.G."/>
            <person name="Biggs P."/>
            <person name="Cornelius A."/>
            <person name="Vandamme P."/>
        </authorList>
    </citation>
    <scope>NUCLEOTIDE SEQUENCE [LARGE SCALE GENOMIC DNA]</scope>
    <source>
        <strain evidence="1 2">LMG 26638</strain>
    </source>
</reference>
<dbReference type="OrthoDB" id="278204at2"/>
<dbReference type="AlphaFoldDB" id="A0A5C2H6I7"/>
<keyword evidence="2" id="KW-1185">Reference proteome</keyword>
<sequence>MNILFLEIAEQEFYDSQDYYEEQQTNLGEKFKKEIFNTLKRIQRFPNMYAEIRKDIRKCVVNKFPFNLLYSVEENHILIIAIAHHHRKPDYWVERISSVTR</sequence>
<organism evidence="1 2">
    <name type="scientific">Malaciobacter pacificus</name>
    <dbReference type="NCBI Taxonomy" id="1080223"/>
    <lineage>
        <taxon>Bacteria</taxon>
        <taxon>Pseudomonadati</taxon>
        <taxon>Campylobacterota</taxon>
        <taxon>Epsilonproteobacteria</taxon>
        <taxon>Campylobacterales</taxon>
        <taxon>Arcobacteraceae</taxon>
        <taxon>Malaciobacter</taxon>
    </lineage>
</organism>
<gene>
    <name evidence="1" type="ORF">APAC_0661</name>
</gene>
<name>A0A5C2H6I7_9BACT</name>
<dbReference type="KEGG" id="apai:APAC_0661"/>
<dbReference type="Gene3D" id="3.30.2310.20">
    <property type="entry name" value="RelE-like"/>
    <property type="match status" value="1"/>
</dbReference>
<dbReference type="InterPro" id="IPR007712">
    <property type="entry name" value="RelE/ParE_toxin"/>
</dbReference>
<evidence type="ECO:0000313" key="1">
    <source>
        <dbReference type="EMBL" id="QEP33808.1"/>
    </source>
</evidence>
<reference evidence="2" key="2">
    <citation type="submission" date="2019-09" db="EMBL/GenBank/DDBJ databases">
        <title>Complete genome sequencing of four Arcobacter species reveals a diverse suite of mobile elements.</title>
        <authorList>
            <person name="On S.L.W."/>
            <person name="Miller W.G."/>
            <person name="Biggs P."/>
            <person name="Cornelius A."/>
            <person name="Vandamme P."/>
        </authorList>
    </citation>
    <scope>NUCLEOTIDE SEQUENCE [LARGE SCALE GENOMIC DNA]</scope>
    <source>
        <strain evidence="2">LMG 26638</strain>
    </source>
</reference>